<dbReference type="PANTHER" id="PTHR18919">
    <property type="entry name" value="ACETYL-COA C-ACYLTRANSFERASE"/>
    <property type="match status" value="1"/>
</dbReference>
<reference evidence="6" key="1">
    <citation type="submission" date="2022-10" db="EMBL/GenBank/DDBJ databases">
        <title>Culturing micro-colonial fungi from biological soil crusts in the Mojave desert and describing Neophaeococcomyces mojavensis, and introducing the new genera and species Taxawa tesnikishii.</title>
        <authorList>
            <person name="Kurbessoian T."/>
            <person name="Stajich J.E."/>
        </authorList>
    </citation>
    <scope>NUCLEOTIDE SEQUENCE</scope>
    <source>
        <strain evidence="6">TK_35</strain>
    </source>
</reference>
<evidence type="ECO:0000313" key="7">
    <source>
        <dbReference type="Proteomes" id="UP001172681"/>
    </source>
</evidence>
<dbReference type="Proteomes" id="UP001172681">
    <property type="component" value="Unassembled WGS sequence"/>
</dbReference>
<comment type="similarity">
    <text evidence="1">Belongs to the thiolase-like superfamily. Thiolase family.</text>
</comment>
<dbReference type="InterPro" id="IPR040771">
    <property type="entry name" value="TLP1_add_C"/>
</dbReference>
<dbReference type="AlphaFoldDB" id="A0AA39D4R1"/>
<dbReference type="Gene3D" id="2.40.50.840">
    <property type="match status" value="1"/>
</dbReference>
<sequence length="519" mass="56441">MDQKEVPIIVGVADVRNGSKKVDDAIEPIQLMLQAIDLAIKDANTPSSHSSALRSSIDSIDVVSNWTWQYTDAPNLIVNRLGLVVKHASESEQSGSQPAKLLDEAARRISNRECRVALVTGGESLASYAACAAANKIPPPNWTKPSKISDPISPKTALLPPGTSRIHGLGRPTQLYAMYEVALAAHRGQTIKESIEESAQMYSQFAEIAEKNPYAWNYRQPAKLAREIGNVTDKNRMICLPYPLLLNAFNTVNLAAACILTSVGYAEELGIPKEKWIYMRGGAGTSDQEFLWERTNFASSVPVSLSLDAALQVAELGPKDIDLVDIYSCFPVVPKLAALHLGYPLASRSKPLTLTGGMNSFGGAGNNYSMHAATEMVRQLRNGRGKNGLVLANGGHLTYEHVVILSVNPWSSGRKYPDQNPLPKLLVDNGPILEVVALGEAFIETYTVEFNRDGSPDQAFIIGRLGSSGRRFVANHGDAVTLNQLSNTSRLHVGRKGYVFPDNKSPERNRFSLEPVAQI</sequence>
<dbReference type="PANTHER" id="PTHR18919:SF139">
    <property type="entry name" value="THIOLASE-LIKE PROTEIN TYPE 1 ADDITIONAL C-TERMINAL DOMAIN-CONTAINING PROTEIN"/>
    <property type="match status" value="1"/>
</dbReference>
<dbReference type="EMBL" id="JAPDRN010000002">
    <property type="protein sequence ID" value="KAJ9646679.1"/>
    <property type="molecule type" value="Genomic_DNA"/>
</dbReference>
<keyword evidence="3" id="KW-0012">Acyltransferase</keyword>
<dbReference type="Gene3D" id="3.40.47.10">
    <property type="match status" value="1"/>
</dbReference>
<feature type="domain" description="Thiolase-like protein type 1 additional C-terminal" evidence="4">
    <location>
        <begin position="431"/>
        <end position="504"/>
    </location>
</feature>
<gene>
    <name evidence="6" type="ORF">H2204_000371</name>
</gene>
<dbReference type="Pfam" id="PF18313">
    <property type="entry name" value="TLP1_add_C"/>
    <property type="match status" value="1"/>
</dbReference>
<keyword evidence="7" id="KW-1185">Reference proteome</keyword>
<organism evidence="6 7">
    <name type="scientific">Knufia peltigerae</name>
    <dbReference type="NCBI Taxonomy" id="1002370"/>
    <lineage>
        <taxon>Eukaryota</taxon>
        <taxon>Fungi</taxon>
        <taxon>Dikarya</taxon>
        <taxon>Ascomycota</taxon>
        <taxon>Pezizomycotina</taxon>
        <taxon>Eurotiomycetes</taxon>
        <taxon>Chaetothyriomycetidae</taxon>
        <taxon>Chaetothyriales</taxon>
        <taxon>Trichomeriaceae</taxon>
        <taxon>Knufia</taxon>
    </lineage>
</organism>
<comment type="caution">
    <text evidence="6">The sequence shown here is derived from an EMBL/GenBank/DDBJ whole genome shotgun (WGS) entry which is preliminary data.</text>
</comment>
<protein>
    <recommendedName>
        <fullName evidence="8">Thiolase-like protein type 1 additional C-terminal domain-containing protein</fullName>
    </recommendedName>
</protein>
<evidence type="ECO:0000259" key="4">
    <source>
        <dbReference type="Pfam" id="PF18313"/>
    </source>
</evidence>
<feature type="domain" description="Thiolase C-terminal" evidence="5">
    <location>
        <begin position="287"/>
        <end position="406"/>
    </location>
</feature>
<keyword evidence="2" id="KW-0808">Transferase</keyword>
<evidence type="ECO:0000256" key="2">
    <source>
        <dbReference type="ARBA" id="ARBA00022679"/>
    </source>
</evidence>
<dbReference type="InterPro" id="IPR016039">
    <property type="entry name" value="Thiolase-like"/>
</dbReference>
<dbReference type="Pfam" id="PF22691">
    <property type="entry name" value="Thiolase_C_1"/>
    <property type="match status" value="1"/>
</dbReference>
<accession>A0AA39D4R1</accession>
<dbReference type="InterPro" id="IPR055140">
    <property type="entry name" value="Thiolase_C_2"/>
</dbReference>
<name>A0AA39D4R1_9EURO</name>
<proteinExistence type="inferred from homology"/>
<evidence type="ECO:0000256" key="3">
    <source>
        <dbReference type="ARBA" id="ARBA00023315"/>
    </source>
</evidence>
<evidence type="ECO:0008006" key="8">
    <source>
        <dbReference type="Google" id="ProtNLM"/>
    </source>
</evidence>
<evidence type="ECO:0000259" key="5">
    <source>
        <dbReference type="Pfam" id="PF22691"/>
    </source>
</evidence>
<dbReference type="GO" id="GO:0016746">
    <property type="term" value="F:acyltransferase activity"/>
    <property type="evidence" value="ECO:0007669"/>
    <property type="project" value="UniProtKB-KW"/>
</dbReference>
<evidence type="ECO:0000313" key="6">
    <source>
        <dbReference type="EMBL" id="KAJ9646679.1"/>
    </source>
</evidence>
<evidence type="ECO:0000256" key="1">
    <source>
        <dbReference type="ARBA" id="ARBA00010982"/>
    </source>
</evidence>
<dbReference type="SUPFAM" id="SSF53901">
    <property type="entry name" value="Thiolase-like"/>
    <property type="match status" value="1"/>
</dbReference>